<dbReference type="PANTHER" id="PTHR32282">
    <property type="entry name" value="BINDING PROTEIN TRANSPEPTIDASE, PUTATIVE-RELATED"/>
    <property type="match status" value="1"/>
</dbReference>
<evidence type="ECO:0000256" key="3">
    <source>
        <dbReference type="ARBA" id="ARBA00007739"/>
    </source>
</evidence>
<evidence type="ECO:0000256" key="6">
    <source>
        <dbReference type="ARBA" id="ARBA00022676"/>
    </source>
</evidence>
<dbReference type="InterPro" id="IPR012338">
    <property type="entry name" value="Beta-lactam/transpept-like"/>
</dbReference>
<keyword evidence="5" id="KW-0645">Protease</keyword>
<dbReference type="InterPro" id="IPR001264">
    <property type="entry name" value="Glyco_trans_51"/>
</dbReference>
<dbReference type="Pfam" id="PF06832">
    <property type="entry name" value="BiPBP_C"/>
    <property type="match status" value="1"/>
</dbReference>
<evidence type="ECO:0000259" key="13">
    <source>
        <dbReference type="Pfam" id="PF00912"/>
    </source>
</evidence>
<evidence type="ECO:0000256" key="2">
    <source>
        <dbReference type="ARBA" id="ARBA00007090"/>
    </source>
</evidence>
<dbReference type="InterPro" id="IPR050396">
    <property type="entry name" value="Glycosyltr_51/Transpeptidase"/>
</dbReference>
<dbReference type="InterPro" id="IPR001460">
    <property type="entry name" value="PCN-bd_Tpept"/>
</dbReference>
<dbReference type="InterPro" id="IPR036950">
    <property type="entry name" value="PBP_transglycosylase"/>
</dbReference>
<feature type="domain" description="Penicillin-binding C-terminal" evidence="14">
    <location>
        <begin position="603"/>
        <end position="688"/>
    </location>
</feature>
<dbReference type="Gene3D" id="3.40.710.10">
    <property type="entry name" value="DD-peptidase/beta-lactamase superfamily"/>
    <property type="match status" value="1"/>
</dbReference>
<gene>
    <name evidence="15" type="ORF">SAMN06265374_2036</name>
</gene>
<dbReference type="EC" id="2.4.99.28" evidence="10"/>
<feature type="domain" description="Penicillin-binding protein transpeptidase" evidence="12">
    <location>
        <begin position="300"/>
        <end position="527"/>
    </location>
</feature>
<dbReference type="SUPFAM" id="SSF56601">
    <property type="entry name" value="beta-lactamase/transpeptidase-like"/>
    <property type="match status" value="1"/>
</dbReference>
<keyword evidence="16" id="KW-1185">Reference proteome</keyword>
<keyword evidence="9" id="KW-0511">Multifunctional enzyme</keyword>
<proteinExistence type="inferred from homology"/>
<dbReference type="RefSeq" id="WP_208996876.1">
    <property type="nucleotide sequence ID" value="NZ_BAAAEA010000003.1"/>
</dbReference>
<comment type="pathway">
    <text evidence="1">Cell wall biogenesis; peptidoglycan biosynthesis.</text>
</comment>
<dbReference type="Gene3D" id="1.10.3810.10">
    <property type="entry name" value="Biosynthetic peptidoglycan transglycosylase-like"/>
    <property type="match status" value="1"/>
</dbReference>
<evidence type="ECO:0000256" key="5">
    <source>
        <dbReference type="ARBA" id="ARBA00022670"/>
    </source>
</evidence>
<dbReference type="Pfam" id="PF00905">
    <property type="entry name" value="Transpeptidase"/>
    <property type="match status" value="1"/>
</dbReference>
<evidence type="ECO:0000313" key="16">
    <source>
        <dbReference type="Proteomes" id="UP001157914"/>
    </source>
</evidence>
<dbReference type="InterPro" id="IPR011815">
    <property type="entry name" value="PBP_1c"/>
</dbReference>
<comment type="similarity">
    <text evidence="3">In the N-terminal section; belongs to the glycosyltransferase 51 family.</text>
</comment>
<dbReference type="Proteomes" id="UP001157914">
    <property type="component" value="Unassembled WGS sequence"/>
</dbReference>
<keyword evidence="4" id="KW-0121">Carboxypeptidase</keyword>
<comment type="similarity">
    <text evidence="2">In the C-terminal section; belongs to the transpeptidase family.</text>
</comment>
<evidence type="ECO:0000259" key="14">
    <source>
        <dbReference type="Pfam" id="PF06832"/>
    </source>
</evidence>
<keyword evidence="8" id="KW-0378">Hydrolase</keyword>
<protein>
    <recommendedName>
        <fullName evidence="10">peptidoglycan glycosyltransferase</fullName>
        <ecNumber evidence="10">2.4.99.28</ecNumber>
    </recommendedName>
</protein>
<feature type="domain" description="Glycosyl transferase family 51" evidence="13">
    <location>
        <begin position="56"/>
        <end position="224"/>
    </location>
</feature>
<evidence type="ECO:0000256" key="10">
    <source>
        <dbReference type="ARBA" id="ARBA00044770"/>
    </source>
</evidence>
<dbReference type="InterPro" id="IPR009647">
    <property type="entry name" value="PBP_C"/>
</dbReference>
<evidence type="ECO:0000313" key="15">
    <source>
        <dbReference type="EMBL" id="SMP19572.1"/>
    </source>
</evidence>
<evidence type="ECO:0000256" key="9">
    <source>
        <dbReference type="ARBA" id="ARBA00023268"/>
    </source>
</evidence>
<dbReference type="EMBL" id="FXTT01000002">
    <property type="protein sequence ID" value="SMP19572.1"/>
    <property type="molecule type" value="Genomic_DNA"/>
</dbReference>
<accession>A0ABY1NX59</accession>
<evidence type="ECO:0000256" key="1">
    <source>
        <dbReference type="ARBA" id="ARBA00004752"/>
    </source>
</evidence>
<dbReference type="PANTHER" id="PTHR32282:SF15">
    <property type="entry name" value="PENICILLIN-BINDING PROTEIN 1C"/>
    <property type="match status" value="1"/>
</dbReference>
<comment type="caution">
    <text evidence="15">The sequence shown here is derived from an EMBL/GenBank/DDBJ whole genome shotgun (WGS) entry which is preliminary data.</text>
</comment>
<dbReference type="InterPro" id="IPR023346">
    <property type="entry name" value="Lysozyme-like_dom_sf"/>
</dbReference>
<dbReference type="NCBIfam" id="TIGR02073">
    <property type="entry name" value="PBP_1c"/>
    <property type="match status" value="1"/>
</dbReference>
<evidence type="ECO:0000256" key="8">
    <source>
        <dbReference type="ARBA" id="ARBA00022801"/>
    </source>
</evidence>
<reference evidence="15 16" key="1">
    <citation type="submission" date="2017-05" db="EMBL/GenBank/DDBJ databases">
        <authorList>
            <person name="Varghese N."/>
            <person name="Submissions S."/>
        </authorList>
    </citation>
    <scope>NUCLEOTIDE SEQUENCE [LARGE SCALE GENOMIC DNA]</scope>
    <source>
        <strain evidence="15 16">DSM 15949</strain>
    </source>
</reference>
<keyword evidence="7" id="KW-0808">Transferase</keyword>
<evidence type="ECO:0000259" key="12">
    <source>
        <dbReference type="Pfam" id="PF00905"/>
    </source>
</evidence>
<comment type="catalytic activity">
    <reaction evidence="11">
        <text>[GlcNAc-(1-&gt;4)-Mur2Ac(oyl-L-Ala-gamma-D-Glu-L-Lys-D-Ala-D-Ala)](n)-di-trans,octa-cis-undecaprenyl diphosphate + beta-D-GlcNAc-(1-&gt;4)-Mur2Ac(oyl-L-Ala-gamma-D-Glu-L-Lys-D-Ala-D-Ala)-di-trans,octa-cis-undecaprenyl diphosphate = [GlcNAc-(1-&gt;4)-Mur2Ac(oyl-L-Ala-gamma-D-Glu-L-Lys-D-Ala-D-Ala)](n+1)-di-trans,octa-cis-undecaprenyl diphosphate + di-trans,octa-cis-undecaprenyl diphosphate + H(+)</text>
        <dbReference type="Rhea" id="RHEA:23708"/>
        <dbReference type="Rhea" id="RHEA-COMP:9602"/>
        <dbReference type="Rhea" id="RHEA-COMP:9603"/>
        <dbReference type="ChEBI" id="CHEBI:15378"/>
        <dbReference type="ChEBI" id="CHEBI:58405"/>
        <dbReference type="ChEBI" id="CHEBI:60033"/>
        <dbReference type="ChEBI" id="CHEBI:78435"/>
        <dbReference type="EC" id="2.4.99.28"/>
    </reaction>
</comment>
<keyword evidence="6" id="KW-0328">Glycosyltransferase</keyword>
<dbReference type="SUPFAM" id="SSF53955">
    <property type="entry name" value="Lysozyme-like"/>
    <property type="match status" value="1"/>
</dbReference>
<name>A0ABY1NX59_9HYPH</name>
<evidence type="ECO:0000256" key="7">
    <source>
        <dbReference type="ARBA" id="ARBA00022679"/>
    </source>
</evidence>
<organism evidence="15 16">
    <name type="scientific">Roseibium denhamense</name>
    <dbReference type="NCBI Taxonomy" id="76305"/>
    <lineage>
        <taxon>Bacteria</taxon>
        <taxon>Pseudomonadati</taxon>
        <taxon>Pseudomonadota</taxon>
        <taxon>Alphaproteobacteria</taxon>
        <taxon>Hyphomicrobiales</taxon>
        <taxon>Stappiaceae</taxon>
        <taxon>Roseibium</taxon>
    </lineage>
</organism>
<dbReference type="Pfam" id="PF00912">
    <property type="entry name" value="Transgly"/>
    <property type="match status" value="1"/>
</dbReference>
<evidence type="ECO:0000256" key="4">
    <source>
        <dbReference type="ARBA" id="ARBA00022645"/>
    </source>
</evidence>
<sequence length="691" mass="75050">MGALLGLILCGVAGLAVFKVASDIADLPQPPRPEELPVSPVVLDRNGLLLRAFTSGDDKWRLPVTLDDIDPLYFRMLLAFEDRRFYQHSGADWRAFLRSAVQSVRQGRLVSGGSTITMQVARLLDEKPTRSLARKYEQIIKAIHLEQVFSKDEILTLYALRAPFGSNLEGVRAASLTWFGKEPGRLTPAEAALLVALPQSPEARRPDRSPERARIARDRVLRRAQDAGVLSEDEALSAMAEPLRAERHPMPLLAAHSTRHAVHANQAAQVLELTLDRKFQSAVEELARQRVKTFPPPISMAVLVADHQTGEILVSLGAPDLLDESRDGHVDMSRAVRSPGSTLKPLIYGLAFEERIGLPDSLIKDRPINVAGYQPTNFDMAYQGTVSLREALQLSLNTPAVQLLEAVGPARMLARMKRAGAHPVLDKQTPAGLAVALGGMGLSLRDLVQLYAAVARGGEAVRLKECRITCPEIPSTPNGLPVLSQEASWMLADILSDMPQLHAAETRQIAYKTGTSYGYRDAWAVGYDGRYVTGVWIGRPDGSPIAKITGASAAVPVLFDVFQKLGAEPVPLPTHEKPLWSRQNGSVPKALIYARLPNTDESPSSANGFGIAFPPNGAELDLGLQTEGKEQPLIIKLQGGTGPFTIFKNGVPQNVRSIRRNLTVDVQGPGFVDLMILDSSGQSAQVSILVH</sequence>
<evidence type="ECO:0000256" key="11">
    <source>
        <dbReference type="ARBA" id="ARBA00049902"/>
    </source>
</evidence>